<name>A0A4Y2DT96_ARAVE</name>
<keyword evidence="2" id="KW-1185">Reference proteome</keyword>
<dbReference type="AlphaFoldDB" id="A0A4Y2DT96"/>
<evidence type="ECO:0000313" key="2">
    <source>
        <dbReference type="Proteomes" id="UP000499080"/>
    </source>
</evidence>
<accession>A0A4Y2DT96</accession>
<reference evidence="1 2" key="1">
    <citation type="journal article" date="2019" name="Sci. Rep.">
        <title>Orb-weaving spider Araneus ventricosus genome elucidates the spidroin gene catalogue.</title>
        <authorList>
            <person name="Kono N."/>
            <person name="Nakamura H."/>
            <person name="Ohtoshi R."/>
            <person name="Moran D.A.P."/>
            <person name="Shinohara A."/>
            <person name="Yoshida Y."/>
            <person name="Fujiwara M."/>
            <person name="Mori M."/>
            <person name="Tomita M."/>
            <person name="Arakawa K."/>
        </authorList>
    </citation>
    <scope>NUCLEOTIDE SEQUENCE [LARGE SCALE GENOMIC DNA]</scope>
</reference>
<comment type="caution">
    <text evidence="1">The sequence shown here is derived from an EMBL/GenBank/DDBJ whole genome shotgun (WGS) entry which is preliminary data.</text>
</comment>
<proteinExistence type="predicted"/>
<protein>
    <submittedName>
        <fullName evidence="1">Uncharacterized protein</fullName>
    </submittedName>
</protein>
<gene>
    <name evidence="1" type="ORF">AVEN_203102_1</name>
</gene>
<sequence length="119" mass="13175">MNLWQTRFESEGGDSALLVCHSFALSLTRQICHDKLISSQNQTCCRCTCYLGGCMLDLKVVNINVIYCIKEFIICDMLKIISVMRFNVDSRAIELIASAGRAFECLTEGGRGVAPALCD</sequence>
<dbReference type="EMBL" id="BGPR01000412">
    <property type="protein sequence ID" value="GBM18825.1"/>
    <property type="molecule type" value="Genomic_DNA"/>
</dbReference>
<organism evidence="1 2">
    <name type="scientific">Araneus ventricosus</name>
    <name type="common">Orbweaver spider</name>
    <name type="synonym">Epeira ventricosa</name>
    <dbReference type="NCBI Taxonomy" id="182803"/>
    <lineage>
        <taxon>Eukaryota</taxon>
        <taxon>Metazoa</taxon>
        <taxon>Ecdysozoa</taxon>
        <taxon>Arthropoda</taxon>
        <taxon>Chelicerata</taxon>
        <taxon>Arachnida</taxon>
        <taxon>Araneae</taxon>
        <taxon>Araneomorphae</taxon>
        <taxon>Entelegynae</taxon>
        <taxon>Araneoidea</taxon>
        <taxon>Araneidae</taxon>
        <taxon>Araneus</taxon>
    </lineage>
</organism>
<dbReference type="Proteomes" id="UP000499080">
    <property type="component" value="Unassembled WGS sequence"/>
</dbReference>
<evidence type="ECO:0000313" key="1">
    <source>
        <dbReference type="EMBL" id="GBM18825.1"/>
    </source>
</evidence>